<dbReference type="PANTHER" id="PTHR43975:SF2">
    <property type="entry name" value="EG:BACR7A4.14 PROTEIN-RELATED"/>
    <property type="match status" value="1"/>
</dbReference>
<evidence type="ECO:0008006" key="3">
    <source>
        <dbReference type="Google" id="ProtNLM"/>
    </source>
</evidence>
<gene>
    <name evidence="1" type="ORF">AF80_06730</name>
</gene>
<proteinExistence type="predicted"/>
<protein>
    <recommendedName>
        <fullName evidence="3">Short-chain dehydrogenase</fullName>
    </recommendedName>
</protein>
<dbReference type="InterPro" id="IPR036291">
    <property type="entry name" value="NAD(P)-bd_dom_sf"/>
</dbReference>
<evidence type="ECO:0000313" key="1">
    <source>
        <dbReference type="EMBL" id="KLE09499.1"/>
    </source>
</evidence>
<sequence>MISLKNKKILVLGASGSVGRSVAIKLSQLGAKVVIQGRNKIKLENTFSQLIGTGHYSISFDLCNLDKIDELMNLAVNFDNEKLTGMVYCAGIMPIRPIKSTKSDFLHETMLINYYAFVEAVRLYADKRVSNGGSIVVMSSYSSINGDKGQLAYSASKSAIDSSVVVMSKELYSKNIRVNAIRPAIIQGEDTNIELLPVSIKNIIEKMKIGLIDPNILAEQVAFLISDYSSGVYGRCFDVKGYLS</sequence>
<accession>A0A0G9KSE7</accession>
<dbReference type="PATRIC" id="fig|1447263.3.peg.1316"/>
<comment type="caution">
    <text evidence="1">The sequence shown here is derived from an EMBL/GenBank/DDBJ whole genome shotgun (WGS) entry which is preliminary data.</text>
</comment>
<dbReference type="AlphaFoldDB" id="A0A0G9KSE7"/>
<dbReference type="Proteomes" id="UP000035154">
    <property type="component" value="Unassembled WGS sequence"/>
</dbReference>
<dbReference type="Pfam" id="PF13561">
    <property type="entry name" value="adh_short_C2"/>
    <property type="match status" value="1"/>
</dbReference>
<dbReference type="PANTHER" id="PTHR43975">
    <property type="entry name" value="ZGC:101858"/>
    <property type="match status" value="1"/>
</dbReference>
<evidence type="ECO:0000313" key="2">
    <source>
        <dbReference type="Proteomes" id="UP000035154"/>
    </source>
</evidence>
<dbReference type="RefSeq" id="WP_046998361.1">
    <property type="nucleotide sequence ID" value="NZ_JAIW01000045.1"/>
</dbReference>
<dbReference type="InterPro" id="IPR002347">
    <property type="entry name" value="SDR_fam"/>
</dbReference>
<dbReference type="EMBL" id="JAIW01000045">
    <property type="protein sequence ID" value="KLE09499.1"/>
    <property type="molecule type" value="Genomic_DNA"/>
</dbReference>
<reference evidence="1 2" key="1">
    <citation type="submission" date="2014-01" db="EMBL/GenBank/DDBJ databases">
        <title>Development of a Comparative Genomic Fingerprinting Assay for High Resolution Genotyping of Arcobacter butzleri.</title>
        <authorList>
            <person name="Webb A.L."/>
            <person name="Inglis G.D."/>
            <person name="Kruczkiewicz P."/>
            <person name="Selinger L.B."/>
            <person name="Taboada E.N."/>
        </authorList>
    </citation>
    <scope>NUCLEOTIDE SEQUENCE [LARGE SCALE GENOMIC DNA]</scope>
    <source>
        <strain evidence="1 2">L355</strain>
    </source>
</reference>
<dbReference type="Gene3D" id="3.40.50.720">
    <property type="entry name" value="NAD(P)-binding Rossmann-like Domain"/>
    <property type="match status" value="1"/>
</dbReference>
<name>A0A0G9KSE7_9BACT</name>
<dbReference type="SUPFAM" id="SSF51735">
    <property type="entry name" value="NAD(P)-binding Rossmann-fold domains"/>
    <property type="match status" value="1"/>
</dbReference>
<dbReference type="CDD" id="cd05233">
    <property type="entry name" value="SDR_c"/>
    <property type="match status" value="1"/>
</dbReference>
<organism evidence="1 2">
    <name type="scientific">Aliarcobacter butzleri L355</name>
    <dbReference type="NCBI Taxonomy" id="1447263"/>
    <lineage>
        <taxon>Bacteria</taxon>
        <taxon>Pseudomonadati</taxon>
        <taxon>Campylobacterota</taxon>
        <taxon>Epsilonproteobacteria</taxon>
        <taxon>Campylobacterales</taxon>
        <taxon>Arcobacteraceae</taxon>
        <taxon>Aliarcobacter</taxon>
    </lineage>
</organism>
<dbReference type="PRINTS" id="PR00081">
    <property type="entry name" value="GDHRDH"/>
</dbReference>